<dbReference type="FunFam" id="2.170.120.12:FF:000003">
    <property type="entry name" value="Dna-directed rna polymerases i and iii subunit"/>
    <property type="match status" value="1"/>
</dbReference>
<dbReference type="GO" id="GO:0003899">
    <property type="term" value="F:DNA-directed RNA polymerase activity"/>
    <property type="evidence" value="ECO:0007669"/>
    <property type="project" value="InterPro"/>
</dbReference>
<dbReference type="InterPro" id="IPR022842">
    <property type="entry name" value="RNAP_Rpo3/Rpb3/RPAC1"/>
</dbReference>
<sequence>MAEQSEVPDNIKRIRTRIVLESDIVKNTAATNFPNTYPGIDDSWRHEDFCRVPTMAIEHVFVFNNTSIIADEVLAHRLGLIPIYADPGKFDIKKPGDNATDANTLVFQLKISCEQKPDARPDETDPNKRFINASVYSGDLLWIPQGDQASRFTDDNAIRPVVEDILLAKLRPGQVIDLECHAIKGIAKEHAKWSPVATASYRLLPEITIKQEIVGDLADKFAACFAPGVVEVKKEKGVKRAKIVNPRRDTVSREVLRHKEFQDIVQLSRVRDHFIFNVESIGILPPEKLFMHSVEILVEKCVLLREALERKIEDSMQE</sequence>
<gene>
    <name evidence="8" type="ORF">PBRASI_LOCUS9011</name>
</gene>
<dbReference type="CDD" id="cd07032">
    <property type="entry name" value="RNAP_I_II_AC40"/>
    <property type="match status" value="1"/>
</dbReference>
<evidence type="ECO:0000313" key="8">
    <source>
        <dbReference type="EMBL" id="CAG8626571.1"/>
    </source>
</evidence>
<dbReference type="GO" id="GO:0055029">
    <property type="term" value="C:nuclear DNA-directed RNA polymerase complex"/>
    <property type="evidence" value="ECO:0007669"/>
    <property type="project" value="UniProtKB-ARBA"/>
</dbReference>
<dbReference type="AlphaFoldDB" id="A0A9N9D3P4"/>
<comment type="caution">
    <text evidence="8">The sequence shown here is derived from an EMBL/GenBank/DDBJ whole genome shotgun (WGS) entry which is preliminary data.</text>
</comment>
<keyword evidence="5" id="KW-0539">Nucleus</keyword>
<dbReference type="InterPro" id="IPR033901">
    <property type="entry name" value="RNAPI/III_AC40"/>
</dbReference>
<dbReference type="HAMAP" id="MF_00320">
    <property type="entry name" value="RNApol_arch_Rpo3"/>
    <property type="match status" value="1"/>
</dbReference>
<name>A0A9N9D3P4_9GLOM</name>
<evidence type="ECO:0000256" key="2">
    <source>
        <dbReference type="ARBA" id="ARBA00022083"/>
    </source>
</evidence>
<dbReference type="InterPro" id="IPR050518">
    <property type="entry name" value="Rpo3/RPB3_RNA_Pol_subunit"/>
</dbReference>
<dbReference type="EMBL" id="CAJVPI010001788">
    <property type="protein sequence ID" value="CAG8626571.1"/>
    <property type="molecule type" value="Genomic_DNA"/>
</dbReference>
<dbReference type="InterPro" id="IPR011263">
    <property type="entry name" value="DNA-dir_RNA_pol_RpoA/D/Rpb3"/>
</dbReference>
<dbReference type="InterPro" id="IPR036643">
    <property type="entry name" value="RNApol_insert_sf"/>
</dbReference>
<evidence type="ECO:0000256" key="6">
    <source>
        <dbReference type="ARBA" id="ARBA00025804"/>
    </source>
</evidence>
<evidence type="ECO:0000256" key="4">
    <source>
        <dbReference type="ARBA" id="ARBA00023163"/>
    </source>
</evidence>
<dbReference type="InterPro" id="IPR011262">
    <property type="entry name" value="DNA-dir_RNA_pol_insert"/>
</dbReference>
<keyword evidence="9" id="KW-1185">Reference proteome</keyword>
<dbReference type="Pfam" id="PF01000">
    <property type="entry name" value="RNA_pol_A_bac"/>
    <property type="match status" value="1"/>
</dbReference>
<proteinExistence type="inferred from homology"/>
<dbReference type="SUPFAM" id="SSF55257">
    <property type="entry name" value="RBP11-like subunits of RNA polymerase"/>
    <property type="match status" value="1"/>
</dbReference>
<accession>A0A9N9D3P4</accession>
<dbReference type="PANTHER" id="PTHR11800">
    <property type="entry name" value="DNA-DIRECTED RNA POLYMERASE"/>
    <property type="match status" value="1"/>
</dbReference>
<dbReference type="SUPFAM" id="SSF56553">
    <property type="entry name" value="Insert subdomain of RNA polymerase alpha subunit"/>
    <property type="match status" value="1"/>
</dbReference>
<reference evidence="8" key="1">
    <citation type="submission" date="2021-06" db="EMBL/GenBank/DDBJ databases">
        <authorList>
            <person name="Kallberg Y."/>
            <person name="Tangrot J."/>
            <person name="Rosling A."/>
        </authorList>
    </citation>
    <scope>NUCLEOTIDE SEQUENCE</scope>
    <source>
        <strain evidence="8">BR232B</strain>
    </source>
</reference>
<dbReference type="Pfam" id="PF01193">
    <property type="entry name" value="RNA_pol_L"/>
    <property type="match status" value="1"/>
</dbReference>
<organism evidence="8 9">
    <name type="scientific">Paraglomus brasilianum</name>
    <dbReference type="NCBI Taxonomy" id="144538"/>
    <lineage>
        <taxon>Eukaryota</taxon>
        <taxon>Fungi</taxon>
        <taxon>Fungi incertae sedis</taxon>
        <taxon>Mucoromycota</taxon>
        <taxon>Glomeromycotina</taxon>
        <taxon>Glomeromycetes</taxon>
        <taxon>Paraglomerales</taxon>
        <taxon>Paraglomeraceae</taxon>
        <taxon>Paraglomus</taxon>
    </lineage>
</organism>
<keyword evidence="3" id="KW-0240">DNA-directed RNA polymerase</keyword>
<dbReference type="Gene3D" id="2.170.120.12">
    <property type="entry name" value="DNA-directed RNA polymerase, insert domain"/>
    <property type="match status" value="1"/>
</dbReference>
<dbReference type="Proteomes" id="UP000789739">
    <property type="component" value="Unassembled WGS sequence"/>
</dbReference>
<dbReference type="OrthoDB" id="270173at2759"/>
<evidence type="ECO:0000313" key="9">
    <source>
        <dbReference type="Proteomes" id="UP000789739"/>
    </source>
</evidence>
<evidence type="ECO:0000256" key="1">
    <source>
        <dbReference type="ARBA" id="ARBA00004123"/>
    </source>
</evidence>
<evidence type="ECO:0000256" key="5">
    <source>
        <dbReference type="ARBA" id="ARBA00023242"/>
    </source>
</evidence>
<feature type="domain" description="DNA-directed RNA polymerase RpoA/D/Rpb3-type" evidence="7">
    <location>
        <begin position="47"/>
        <end position="307"/>
    </location>
</feature>
<evidence type="ECO:0000256" key="3">
    <source>
        <dbReference type="ARBA" id="ARBA00022478"/>
    </source>
</evidence>
<evidence type="ECO:0000259" key="7">
    <source>
        <dbReference type="SMART" id="SM00662"/>
    </source>
</evidence>
<dbReference type="PANTHER" id="PTHR11800:SF13">
    <property type="entry name" value="DNA-DIRECTED RNA POLYMERASES I AND III SUBUNIT RPAC1"/>
    <property type="match status" value="1"/>
</dbReference>
<dbReference type="Gene3D" id="3.30.1360.10">
    <property type="entry name" value="RNA polymerase, RBP11-like subunit"/>
    <property type="match status" value="1"/>
</dbReference>
<keyword evidence="4" id="KW-0804">Transcription</keyword>
<dbReference type="InterPro" id="IPR036603">
    <property type="entry name" value="RBP11-like"/>
</dbReference>
<comment type="similarity">
    <text evidence="6">Belongs to the archaeal Rpo3/eukaryotic RPB3 RNA polymerase subunit family.</text>
</comment>
<dbReference type="GO" id="GO:0046983">
    <property type="term" value="F:protein dimerization activity"/>
    <property type="evidence" value="ECO:0007669"/>
    <property type="project" value="InterPro"/>
</dbReference>
<dbReference type="GO" id="GO:0006351">
    <property type="term" value="P:DNA-templated transcription"/>
    <property type="evidence" value="ECO:0007669"/>
    <property type="project" value="InterPro"/>
</dbReference>
<dbReference type="GO" id="GO:0005736">
    <property type="term" value="C:RNA polymerase I complex"/>
    <property type="evidence" value="ECO:0007669"/>
    <property type="project" value="TreeGrafter"/>
</dbReference>
<dbReference type="GO" id="GO:0005666">
    <property type="term" value="C:RNA polymerase III complex"/>
    <property type="evidence" value="ECO:0007669"/>
    <property type="project" value="TreeGrafter"/>
</dbReference>
<protein>
    <recommendedName>
        <fullName evidence="2">DNA-directed RNA polymerases I and III subunit RPAC1</fullName>
    </recommendedName>
</protein>
<dbReference type="SMART" id="SM00662">
    <property type="entry name" value="RPOLD"/>
    <property type="match status" value="1"/>
</dbReference>
<comment type="subcellular location">
    <subcellularLocation>
        <location evidence="1">Nucleus</location>
    </subcellularLocation>
</comment>